<gene>
    <name evidence="1" type="ORF">H0A62_00010</name>
</gene>
<dbReference type="RefSeq" id="WP_130038828.1">
    <property type="nucleotide sequence ID" value="NZ_JACCEV010000001.1"/>
</dbReference>
<dbReference type="EMBL" id="JACCEV010000001">
    <property type="protein sequence ID" value="NYT83971.1"/>
    <property type="molecule type" value="Genomic_DNA"/>
</dbReference>
<comment type="caution">
    <text evidence="1">The sequence shown here is derived from an EMBL/GenBank/DDBJ whole genome shotgun (WGS) entry which is preliminary data.</text>
</comment>
<proteinExistence type="predicted"/>
<sequence>MNSKKAAKSSADATYEQKMGFMWVPKKLCFGGFLGVDALIRGSQICRLLSTRRRRYSEVIDRFGDASEPALQAQVARALNNKGYRLGETGDNAGAIETYSKVIDRFGDASESALQAQVATALNGKRIALGQTGDSAEETEN</sequence>
<dbReference type="AlphaFoldDB" id="A0A853GPF8"/>
<organism evidence="1 2">
    <name type="scientific">Pollutimonas harenae</name>
    <dbReference type="NCBI Taxonomy" id="657015"/>
    <lineage>
        <taxon>Bacteria</taxon>
        <taxon>Pseudomonadati</taxon>
        <taxon>Pseudomonadota</taxon>
        <taxon>Betaproteobacteria</taxon>
        <taxon>Burkholderiales</taxon>
        <taxon>Alcaligenaceae</taxon>
        <taxon>Pollutimonas</taxon>
    </lineage>
</organism>
<evidence type="ECO:0000313" key="2">
    <source>
        <dbReference type="Proteomes" id="UP000554144"/>
    </source>
</evidence>
<evidence type="ECO:0000313" key="1">
    <source>
        <dbReference type="EMBL" id="NYT83971.1"/>
    </source>
</evidence>
<keyword evidence="2" id="KW-1185">Reference proteome</keyword>
<reference evidence="1 2" key="1">
    <citation type="submission" date="2020-07" db="EMBL/GenBank/DDBJ databases">
        <title>Taxonomic revisions and descriptions of new bacterial species based on genomic comparisons in the high-G+C-content subgroup of the family Alcaligenaceae.</title>
        <authorList>
            <person name="Szabo A."/>
            <person name="Felfoldi T."/>
        </authorList>
    </citation>
    <scope>NUCLEOTIDE SEQUENCE [LARGE SCALE GENOMIC DNA]</scope>
    <source>
        <strain evidence="1 2">DSM 25667</strain>
    </source>
</reference>
<protein>
    <recommendedName>
        <fullName evidence="3">Tetratricopeptide repeat protein</fullName>
    </recommendedName>
</protein>
<accession>A0A853GPF8</accession>
<dbReference type="OrthoDB" id="9151977at2"/>
<name>A0A853GPF8_9BURK</name>
<evidence type="ECO:0008006" key="3">
    <source>
        <dbReference type="Google" id="ProtNLM"/>
    </source>
</evidence>
<dbReference type="Proteomes" id="UP000554144">
    <property type="component" value="Unassembled WGS sequence"/>
</dbReference>